<evidence type="ECO:0000313" key="3">
    <source>
        <dbReference type="EMBL" id="SPT52657.1"/>
    </source>
</evidence>
<gene>
    <name evidence="3" type="ORF">NCTC11535_00308</name>
    <name evidence="4" type="ORF">NCTC11535_01206</name>
</gene>
<dbReference type="Pfam" id="PF15604">
    <property type="entry name" value="Ntox15"/>
    <property type="match status" value="1"/>
</dbReference>
<protein>
    <recommendedName>
        <fullName evidence="2">Novel toxin 15 domain-containing protein</fullName>
    </recommendedName>
</protein>
<reference evidence="4 5" key="1">
    <citation type="submission" date="2018-06" db="EMBL/GenBank/DDBJ databases">
        <authorList>
            <consortium name="Pathogen Informatics"/>
            <person name="Doyle S."/>
        </authorList>
    </citation>
    <scope>NUCLEOTIDE SEQUENCE [LARGE SCALE GENOMIC DNA]</scope>
    <source>
        <strain evidence="4 5">NCTC11535</strain>
    </source>
</reference>
<evidence type="ECO:0000256" key="1">
    <source>
        <dbReference type="SAM" id="MobiDB-lite"/>
    </source>
</evidence>
<evidence type="ECO:0000259" key="2">
    <source>
        <dbReference type="Pfam" id="PF15604"/>
    </source>
</evidence>
<feature type="region of interest" description="Disordered" evidence="1">
    <location>
        <begin position="218"/>
        <end position="243"/>
    </location>
</feature>
<comment type="caution">
    <text evidence="4">The sequence shown here is derived from an EMBL/GenBank/DDBJ whole genome shotgun (WGS) entry which is preliminary data.</text>
</comment>
<dbReference type="InterPro" id="IPR028949">
    <property type="entry name" value="Ntox15"/>
</dbReference>
<name>A0ABY1VPC6_9ACTO</name>
<sequence>MNPNPVSLPEDYGFTHSIRGEDPGAVAKQYTAAQTLTGLTQVVRSVYFNGRSAQLQTMGQEFEFQLDGQYSVLAQIPADKYVQAREVFKHQGRQGAAATQRARTDLENRLTRYRKKLEDKPSEAEARRWAREVMKQVAILHNPDQILGGEPSPALDRGGAPIPGDRAVNSSLGAQNRSNAALIDAAAHKQIASGYGHLPMHFQVVLTNRRQNVERLRAKQPPPPLKHPTQPTHNTPPQPPTLTTAAKIRHTLSIQTPKPPPTHTQHNPHTKQEILKALTHTTHKHTHPTHTTHHKKPKL</sequence>
<feature type="domain" description="Novel toxin 15" evidence="2">
    <location>
        <begin position="60"/>
        <end position="196"/>
    </location>
</feature>
<dbReference type="EMBL" id="UAPQ01000007">
    <property type="protein sequence ID" value="SPT53537.1"/>
    <property type="molecule type" value="Genomic_DNA"/>
</dbReference>
<evidence type="ECO:0000313" key="5">
    <source>
        <dbReference type="Proteomes" id="UP000250006"/>
    </source>
</evidence>
<keyword evidence="5" id="KW-1185">Reference proteome</keyword>
<organism evidence="4 5">
    <name type="scientific">Actinomyces bovis</name>
    <dbReference type="NCBI Taxonomy" id="1658"/>
    <lineage>
        <taxon>Bacteria</taxon>
        <taxon>Bacillati</taxon>
        <taxon>Actinomycetota</taxon>
        <taxon>Actinomycetes</taxon>
        <taxon>Actinomycetales</taxon>
        <taxon>Actinomycetaceae</taxon>
        <taxon>Actinomyces</taxon>
    </lineage>
</organism>
<accession>A0ABY1VPC6</accession>
<feature type="region of interest" description="Disordered" evidence="1">
    <location>
        <begin position="144"/>
        <end position="165"/>
    </location>
</feature>
<proteinExistence type="predicted"/>
<dbReference type="Proteomes" id="UP000250006">
    <property type="component" value="Unassembled WGS sequence"/>
</dbReference>
<dbReference type="RefSeq" id="WP_111835633.1">
    <property type="nucleotide sequence ID" value="NZ_UAPQ01000001.1"/>
</dbReference>
<dbReference type="EMBL" id="UAPQ01000001">
    <property type="protein sequence ID" value="SPT52657.1"/>
    <property type="molecule type" value="Genomic_DNA"/>
</dbReference>
<evidence type="ECO:0000313" key="4">
    <source>
        <dbReference type="EMBL" id="SPT53537.1"/>
    </source>
</evidence>